<evidence type="ECO:0000313" key="3">
    <source>
        <dbReference type="Proteomes" id="UP001164803"/>
    </source>
</evidence>
<dbReference type="RefSeq" id="WP_268046053.1">
    <property type="nucleotide sequence ID" value="NZ_CP104064.1"/>
</dbReference>
<dbReference type="Proteomes" id="UP001164803">
    <property type="component" value="Chromosome"/>
</dbReference>
<protein>
    <submittedName>
        <fullName evidence="2">Uncharacterized protein</fullName>
    </submittedName>
</protein>
<gene>
    <name evidence="2" type="ORF">NZD86_08355</name>
</gene>
<feature type="transmembrane region" description="Helical" evidence="1">
    <location>
        <begin position="74"/>
        <end position="94"/>
    </location>
</feature>
<dbReference type="EMBL" id="CP104064">
    <property type="protein sequence ID" value="WAH38478.1"/>
    <property type="molecule type" value="Genomic_DNA"/>
</dbReference>
<accession>A0ABY6Z7H4</accession>
<keyword evidence="1" id="KW-0472">Membrane</keyword>
<name>A0ABY6Z7H4_9BACL</name>
<keyword evidence="3" id="KW-1185">Reference proteome</keyword>
<organism evidence="2 3">
    <name type="scientific">Alicyclobacillus dauci</name>
    <dbReference type="NCBI Taxonomy" id="1475485"/>
    <lineage>
        <taxon>Bacteria</taxon>
        <taxon>Bacillati</taxon>
        <taxon>Bacillota</taxon>
        <taxon>Bacilli</taxon>
        <taxon>Bacillales</taxon>
        <taxon>Alicyclobacillaceae</taxon>
        <taxon>Alicyclobacillus</taxon>
    </lineage>
</organism>
<keyword evidence="1" id="KW-1133">Transmembrane helix</keyword>
<evidence type="ECO:0000313" key="2">
    <source>
        <dbReference type="EMBL" id="WAH38478.1"/>
    </source>
</evidence>
<sequence length="99" mass="11273">MANIRALAHQHMGRPVIVHSRYGIHRGILHHVDDNGMYLRLYRGRGGALVSTSEQASVQPLSEAGSDKLDAQEVFWPLFFIPFAVALALAPWWYGPYWW</sequence>
<proteinExistence type="predicted"/>
<evidence type="ECO:0000256" key="1">
    <source>
        <dbReference type="SAM" id="Phobius"/>
    </source>
</evidence>
<keyword evidence="1" id="KW-0812">Transmembrane</keyword>
<reference evidence="2" key="1">
    <citation type="submission" date="2022-08" db="EMBL/GenBank/DDBJ databases">
        <title>Alicyclobacillus dauci DSM2870, complete genome.</title>
        <authorList>
            <person name="Wang Q."/>
            <person name="Cai R."/>
            <person name="Wang Z."/>
        </authorList>
    </citation>
    <scope>NUCLEOTIDE SEQUENCE</scope>
    <source>
        <strain evidence="2">DSM 28700</strain>
    </source>
</reference>